<evidence type="ECO:0000313" key="4">
    <source>
        <dbReference type="Proteomes" id="UP000014760"/>
    </source>
</evidence>
<reference evidence="3" key="3">
    <citation type="submission" date="2015-06" db="UniProtKB">
        <authorList>
            <consortium name="EnsemblMetazoa"/>
        </authorList>
    </citation>
    <scope>IDENTIFICATION</scope>
</reference>
<dbReference type="EMBL" id="KB309538">
    <property type="protein sequence ID" value="ELT93999.1"/>
    <property type="molecule type" value="Genomic_DNA"/>
</dbReference>
<accession>R7TJV1</accession>
<dbReference type="Proteomes" id="UP000014760">
    <property type="component" value="Unassembled WGS sequence"/>
</dbReference>
<dbReference type="Gene3D" id="3.90.1720.10">
    <property type="entry name" value="endopeptidase domain like (from Nostoc punctiforme)"/>
    <property type="match status" value="1"/>
</dbReference>
<organism evidence="2">
    <name type="scientific">Capitella teleta</name>
    <name type="common">Polychaete worm</name>
    <dbReference type="NCBI Taxonomy" id="283909"/>
    <lineage>
        <taxon>Eukaryota</taxon>
        <taxon>Metazoa</taxon>
        <taxon>Spiralia</taxon>
        <taxon>Lophotrochozoa</taxon>
        <taxon>Annelida</taxon>
        <taxon>Polychaeta</taxon>
        <taxon>Sedentaria</taxon>
        <taxon>Scolecida</taxon>
        <taxon>Capitellidae</taxon>
        <taxon>Capitella</taxon>
    </lineage>
</organism>
<dbReference type="EnsemblMetazoa" id="CapteT197771">
    <property type="protein sequence ID" value="CapteP197771"/>
    <property type="gene ID" value="CapteG197771"/>
</dbReference>
<evidence type="ECO:0000313" key="2">
    <source>
        <dbReference type="EMBL" id="ELT93999.1"/>
    </source>
</evidence>
<name>R7TJV1_CAPTE</name>
<proteinExistence type="predicted"/>
<reference evidence="2 4" key="2">
    <citation type="journal article" date="2013" name="Nature">
        <title>Insights into bilaterian evolution from three spiralian genomes.</title>
        <authorList>
            <person name="Simakov O."/>
            <person name="Marletaz F."/>
            <person name="Cho S.J."/>
            <person name="Edsinger-Gonzales E."/>
            <person name="Havlak P."/>
            <person name="Hellsten U."/>
            <person name="Kuo D.H."/>
            <person name="Larsson T."/>
            <person name="Lv J."/>
            <person name="Arendt D."/>
            <person name="Savage R."/>
            <person name="Osoegawa K."/>
            <person name="de Jong P."/>
            <person name="Grimwood J."/>
            <person name="Chapman J.A."/>
            <person name="Shapiro H."/>
            <person name="Aerts A."/>
            <person name="Otillar R.P."/>
            <person name="Terry A.Y."/>
            <person name="Boore J.L."/>
            <person name="Grigoriev I.V."/>
            <person name="Lindberg D.R."/>
            <person name="Seaver E.C."/>
            <person name="Weisblat D.A."/>
            <person name="Putnam N.H."/>
            <person name="Rokhsar D.S."/>
        </authorList>
    </citation>
    <scope>NUCLEOTIDE SEQUENCE</scope>
    <source>
        <strain evidence="2 4">I ESC-2004</strain>
    </source>
</reference>
<gene>
    <name evidence="2" type="ORF">CAPTEDRAFT_197771</name>
</gene>
<dbReference type="OMA" id="ISANEWG"/>
<dbReference type="EMBL" id="AMQN01002552">
    <property type="status" value="NOT_ANNOTATED_CDS"/>
    <property type="molecule type" value="Genomic_DNA"/>
</dbReference>
<reference evidence="4" key="1">
    <citation type="submission" date="2012-12" db="EMBL/GenBank/DDBJ databases">
        <authorList>
            <person name="Hellsten U."/>
            <person name="Grimwood J."/>
            <person name="Chapman J.A."/>
            <person name="Shapiro H."/>
            <person name="Aerts A."/>
            <person name="Otillar R.P."/>
            <person name="Terry A.Y."/>
            <person name="Boore J.L."/>
            <person name="Simakov O."/>
            <person name="Marletaz F."/>
            <person name="Cho S.-J."/>
            <person name="Edsinger-Gonzales E."/>
            <person name="Havlak P."/>
            <person name="Kuo D.-H."/>
            <person name="Larsson T."/>
            <person name="Lv J."/>
            <person name="Arendt D."/>
            <person name="Savage R."/>
            <person name="Osoegawa K."/>
            <person name="de Jong P."/>
            <person name="Lindberg D.R."/>
            <person name="Seaver E.C."/>
            <person name="Weisblat D.A."/>
            <person name="Putnam N.H."/>
            <person name="Grigoriev I.V."/>
            <person name="Rokhsar D.S."/>
        </authorList>
    </citation>
    <scope>NUCLEOTIDE SEQUENCE</scope>
    <source>
        <strain evidence="4">I ESC-2004</strain>
    </source>
</reference>
<keyword evidence="4" id="KW-1185">Reference proteome</keyword>
<protein>
    <recommendedName>
        <fullName evidence="5">Peptidase C51 domain-containing protein</fullName>
    </recommendedName>
</protein>
<evidence type="ECO:0000313" key="3">
    <source>
        <dbReference type="EnsemblMetazoa" id="CapteP197771"/>
    </source>
</evidence>
<feature type="region of interest" description="Disordered" evidence="1">
    <location>
        <begin position="83"/>
        <end position="103"/>
    </location>
</feature>
<evidence type="ECO:0000256" key="1">
    <source>
        <dbReference type="SAM" id="MobiDB-lite"/>
    </source>
</evidence>
<evidence type="ECO:0008006" key="5">
    <source>
        <dbReference type="Google" id="ProtNLM"/>
    </source>
</evidence>
<sequence>MAHHSADKHVGSTNWAKDAKRGQLKAGDFKCSQFVAEVVKEAGGNVPQRTFLGVKTGPIGAGEWSNKNSTYLNNDKCWTRVTSPQPGDVAGGHGHVGIVTGPSMTTSAAKSEVVKNDWGFGSGDRKAEAFWRNTCK</sequence>
<dbReference type="AlphaFoldDB" id="R7TJV1"/>
<dbReference type="HOGENOM" id="CLU_139359_0_0_1"/>
<dbReference type="OrthoDB" id="6142777at2759"/>